<reference evidence="10 11" key="1">
    <citation type="submission" date="2016-10" db="EMBL/GenBank/DDBJ databases">
        <authorList>
            <person name="de Groot N.N."/>
        </authorList>
    </citation>
    <scope>NUCLEOTIDE SEQUENCE [LARGE SCALE GENOMIC DNA]</scope>
    <source>
        <strain evidence="10 11">DSM 12272</strain>
    </source>
</reference>
<evidence type="ECO:0000256" key="4">
    <source>
        <dbReference type="ARBA" id="ARBA00008236"/>
    </source>
</evidence>
<evidence type="ECO:0000256" key="9">
    <source>
        <dbReference type="ARBA" id="ARBA00023049"/>
    </source>
</evidence>
<comment type="cofactor">
    <cofactor evidence="3">
        <name>Zn(2+)</name>
        <dbReference type="ChEBI" id="CHEBI:29105"/>
    </cofactor>
</comment>
<comment type="cofactor">
    <cofactor evidence="1">
        <name>Co(2+)</name>
        <dbReference type="ChEBI" id="CHEBI:48828"/>
    </cofactor>
</comment>
<dbReference type="RefSeq" id="WP_089965347.1">
    <property type="nucleotide sequence ID" value="NZ_FNJM01000001.1"/>
</dbReference>
<keyword evidence="9" id="KW-0482">Metalloprotease</keyword>
<evidence type="ECO:0000256" key="8">
    <source>
        <dbReference type="ARBA" id="ARBA00022801"/>
    </source>
</evidence>
<proteinExistence type="inferred from homology"/>
<comment type="cofactor">
    <cofactor evidence="2">
        <name>Mg(2+)</name>
        <dbReference type="ChEBI" id="CHEBI:18420"/>
    </cofactor>
</comment>
<keyword evidence="8" id="KW-0378">Hydrolase</keyword>
<dbReference type="GO" id="GO:0006508">
    <property type="term" value="P:proteolysis"/>
    <property type="evidence" value="ECO:0007669"/>
    <property type="project" value="UniProtKB-KW"/>
</dbReference>
<evidence type="ECO:0000256" key="6">
    <source>
        <dbReference type="ARBA" id="ARBA00022670"/>
    </source>
</evidence>
<dbReference type="GO" id="GO:0008237">
    <property type="term" value="F:metallopeptidase activity"/>
    <property type="evidence" value="ECO:0007669"/>
    <property type="project" value="UniProtKB-KW"/>
</dbReference>
<protein>
    <submittedName>
        <fullName evidence="10">Aminopeptidase II. Metallo peptidase. MEROPS family M29</fullName>
    </submittedName>
</protein>
<evidence type="ECO:0000313" key="10">
    <source>
        <dbReference type="EMBL" id="SDO79653.1"/>
    </source>
</evidence>
<dbReference type="InterPro" id="IPR035097">
    <property type="entry name" value="M29_N-terminal"/>
</dbReference>
<dbReference type="EMBL" id="FNJM01000001">
    <property type="protein sequence ID" value="SDO79653.1"/>
    <property type="molecule type" value="Genomic_DNA"/>
</dbReference>
<dbReference type="GO" id="GO:0004177">
    <property type="term" value="F:aminopeptidase activity"/>
    <property type="evidence" value="ECO:0007669"/>
    <property type="project" value="UniProtKB-KW"/>
</dbReference>
<dbReference type="SUPFAM" id="SSF144052">
    <property type="entry name" value="Thermophilic metalloprotease-like"/>
    <property type="match status" value="1"/>
</dbReference>
<gene>
    <name evidence="10" type="ORF">SAMN04488529_101454</name>
</gene>
<evidence type="ECO:0000256" key="1">
    <source>
        <dbReference type="ARBA" id="ARBA00001941"/>
    </source>
</evidence>
<dbReference type="GO" id="GO:0046872">
    <property type="term" value="F:metal ion binding"/>
    <property type="evidence" value="ECO:0007669"/>
    <property type="project" value="UniProtKB-KW"/>
</dbReference>
<dbReference type="PANTHER" id="PTHR34448">
    <property type="entry name" value="AMINOPEPTIDASE"/>
    <property type="match status" value="1"/>
</dbReference>
<dbReference type="PANTHER" id="PTHR34448:SF3">
    <property type="entry name" value="AMINOPEPTIDASE AMPS"/>
    <property type="match status" value="1"/>
</dbReference>
<dbReference type="STRING" id="94869.SAMN04488529_101454"/>
<keyword evidence="5 10" id="KW-0031">Aminopeptidase</keyword>
<dbReference type="OrthoDB" id="9803993at2"/>
<dbReference type="InterPro" id="IPR000787">
    <property type="entry name" value="Peptidase_M29"/>
</dbReference>
<comment type="similarity">
    <text evidence="4">Belongs to the peptidase M29 family.</text>
</comment>
<accession>A0A1H0MGU6</accession>
<dbReference type="PRINTS" id="PR00919">
    <property type="entry name" value="THERMOPTASE"/>
</dbReference>
<evidence type="ECO:0000256" key="7">
    <source>
        <dbReference type="ARBA" id="ARBA00022723"/>
    </source>
</evidence>
<dbReference type="Gene3D" id="3.40.1830.10">
    <property type="entry name" value="Thermophilic metalloprotease (M29)"/>
    <property type="match status" value="1"/>
</dbReference>
<keyword evidence="11" id="KW-1185">Reference proteome</keyword>
<sequence>MSENQMLKKYATLAVKMGVNIQTHDTLVINSPIDCSEFARAIATAAYKEGAKNVVVHYNDQKMQKIILNNSSIETLSDVPNWVSESYNSYARDGANFISISSSDPDAFKGVPVEKIAATQKAKQLALKEYYEKAMSNKVRWCVLSVPSEAWASKIFPELTIEEAMEKLWSVIFSVVRVDTEDPVEAWVNHNKNLNQKISFLNRNSFETLHYKNNKGTNLTVELPTGHLWLGGGEKSTSGIEFNANMPTEEVFTLPKRDGVNGRVVSSKPLSYGGNLINDFSLTFKDGKVIDFSAKEGGDVLKQLLDSDESAKYLGEVALVPMDSPISNSGIVFYNTLFDENAACHFAFGKAYPCCLAGGTEMTDEELAKNNVNNSIIHVDFMIGTDDLEITGITKNKDSVTIFKNGNWAF</sequence>
<evidence type="ECO:0000256" key="3">
    <source>
        <dbReference type="ARBA" id="ARBA00001947"/>
    </source>
</evidence>
<dbReference type="Pfam" id="PF02073">
    <property type="entry name" value="Peptidase_M29"/>
    <property type="match status" value="1"/>
</dbReference>
<name>A0A1H0MGU6_9CLOT</name>
<organism evidence="10 11">
    <name type="scientific">Clostridium gasigenes</name>
    <dbReference type="NCBI Taxonomy" id="94869"/>
    <lineage>
        <taxon>Bacteria</taxon>
        <taxon>Bacillati</taxon>
        <taxon>Bacillota</taxon>
        <taxon>Clostridia</taxon>
        <taxon>Eubacteriales</taxon>
        <taxon>Clostridiaceae</taxon>
        <taxon>Clostridium</taxon>
    </lineage>
</organism>
<dbReference type="AlphaFoldDB" id="A0A1H0MGU6"/>
<evidence type="ECO:0000313" key="11">
    <source>
        <dbReference type="Proteomes" id="UP000198597"/>
    </source>
</evidence>
<dbReference type="Proteomes" id="UP000198597">
    <property type="component" value="Unassembled WGS sequence"/>
</dbReference>
<evidence type="ECO:0000256" key="2">
    <source>
        <dbReference type="ARBA" id="ARBA00001946"/>
    </source>
</evidence>
<evidence type="ECO:0000256" key="5">
    <source>
        <dbReference type="ARBA" id="ARBA00022438"/>
    </source>
</evidence>
<keyword evidence="7" id="KW-0479">Metal-binding</keyword>
<keyword evidence="6" id="KW-0645">Protease</keyword>
<dbReference type="InterPro" id="IPR052170">
    <property type="entry name" value="M29_Exopeptidase"/>
</dbReference>